<keyword evidence="12" id="KW-0472">Membrane</keyword>
<dbReference type="InterPro" id="IPR036010">
    <property type="entry name" value="2Fe-2S_ferredoxin-like_sf"/>
</dbReference>
<evidence type="ECO:0000256" key="12">
    <source>
        <dbReference type="ARBA" id="ARBA00023136"/>
    </source>
</evidence>
<dbReference type="PROSITE" id="PS51379">
    <property type="entry name" value="4FE4S_FER_2"/>
    <property type="match status" value="2"/>
</dbReference>
<comment type="similarity">
    <text evidence="3">Belongs to the complex I 75 kDa subunit family.</text>
</comment>
<name>A0A0U9HNS8_9FIRM</name>
<evidence type="ECO:0000313" key="17">
    <source>
        <dbReference type="EMBL" id="GAQ25743.1"/>
    </source>
</evidence>
<gene>
    <name evidence="17" type="ORF">TSYNT_8280</name>
</gene>
<keyword evidence="18" id="KW-1185">Reference proteome</keyword>
<keyword evidence="8" id="KW-1278">Translocase</keyword>
<dbReference type="InterPro" id="IPR019574">
    <property type="entry name" value="NADH_UbQ_OxRdtase_Gsu_4Fe4S-bd"/>
</dbReference>
<dbReference type="SUPFAM" id="SSF53920">
    <property type="entry name" value="Fe-only hydrogenase"/>
    <property type="match status" value="1"/>
</dbReference>
<evidence type="ECO:0000256" key="7">
    <source>
        <dbReference type="ARBA" id="ARBA00022737"/>
    </source>
</evidence>
<evidence type="ECO:0000313" key="18">
    <source>
        <dbReference type="Proteomes" id="UP000062160"/>
    </source>
</evidence>
<dbReference type="CDD" id="cd00207">
    <property type="entry name" value="fer2"/>
    <property type="match status" value="1"/>
</dbReference>
<dbReference type="CDD" id="cd02980">
    <property type="entry name" value="TRX_Fd_family"/>
    <property type="match status" value="1"/>
</dbReference>
<evidence type="ECO:0000256" key="4">
    <source>
        <dbReference type="ARBA" id="ARBA00022485"/>
    </source>
</evidence>
<dbReference type="PANTHER" id="PTHR11615">
    <property type="entry name" value="NITRATE, FORMATE, IRON DEHYDROGENASE"/>
    <property type="match status" value="1"/>
</dbReference>
<evidence type="ECO:0000259" key="16">
    <source>
        <dbReference type="PROSITE" id="PS51839"/>
    </source>
</evidence>
<dbReference type="InterPro" id="IPR036249">
    <property type="entry name" value="Thioredoxin-like_sf"/>
</dbReference>
<dbReference type="EMBL" id="DF977002">
    <property type="protein sequence ID" value="GAQ25743.1"/>
    <property type="molecule type" value="Genomic_DNA"/>
</dbReference>
<dbReference type="Gene3D" id="3.30.70.20">
    <property type="match status" value="1"/>
</dbReference>
<comment type="subcellular location">
    <subcellularLocation>
        <location evidence="2">Membrane</location>
    </subcellularLocation>
</comment>
<dbReference type="Gene3D" id="3.40.50.1780">
    <property type="match status" value="1"/>
</dbReference>
<evidence type="ECO:0000256" key="10">
    <source>
        <dbReference type="ARBA" id="ARBA00023014"/>
    </source>
</evidence>
<keyword evidence="10" id="KW-0411">Iron-sulfur</keyword>
<dbReference type="PROSITE" id="PS00641">
    <property type="entry name" value="COMPLEX1_75K_1"/>
    <property type="match status" value="1"/>
</dbReference>
<feature type="domain" description="2Fe-2S ferredoxin-type" evidence="14">
    <location>
        <begin position="1"/>
        <end position="78"/>
    </location>
</feature>
<dbReference type="InterPro" id="IPR036991">
    <property type="entry name" value="Fe_hydrogenase_ssu_sf"/>
</dbReference>
<accession>A0A0U9HNS8</accession>
<dbReference type="GO" id="GO:0008137">
    <property type="term" value="F:NADH dehydrogenase (ubiquinone) activity"/>
    <property type="evidence" value="ECO:0007669"/>
    <property type="project" value="InterPro"/>
</dbReference>
<dbReference type="InterPro" id="IPR013352">
    <property type="entry name" value="Fe_hydrogenase_subset"/>
</dbReference>
<dbReference type="AlphaFoldDB" id="A0A0U9HNS8"/>
<keyword evidence="4" id="KW-0004">4Fe-4S</keyword>
<keyword evidence="11" id="KW-0520">NAD</keyword>
<dbReference type="PROSITE" id="PS00198">
    <property type="entry name" value="4FE4S_FER_1"/>
    <property type="match status" value="1"/>
</dbReference>
<dbReference type="Gene3D" id="3.40.950.10">
    <property type="entry name" value="Fe-only Hydrogenase (Larger Subunit), Chain L, domain 3"/>
    <property type="match status" value="1"/>
</dbReference>
<dbReference type="GO" id="GO:0016020">
    <property type="term" value="C:membrane"/>
    <property type="evidence" value="ECO:0007669"/>
    <property type="project" value="UniProtKB-SubCell"/>
</dbReference>
<evidence type="ECO:0000259" key="15">
    <source>
        <dbReference type="PROSITE" id="PS51379"/>
    </source>
</evidence>
<keyword evidence="9" id="KW-0408">Iron</keyword>
<dbReference type="Gene3D" id="3.10.20.740">
    <property type="match status" value="1"/>
</dbReference>
<dbReference type="SUPFAM" id="SSF52833">
    <property type="entry name" value="Thioredoxin-like"/>
    <property type="match status" value="1"/>
</dbReference>
<dbReference type="GO" id="GO:0042773">
    <property type="term" value="P:ATP synthesis coupled electron transport"/>
    <property type="evidence" value="ECO:0007669"/>
    <property type="project" value="InterPro"/>
</dbReference>
<feature type="domain" description="4Fe-4S ferredoxin-type" evidence="15">
    <location>
        <begin position="137"/>
        <end position="167"/>
    </location>
</feature>
<keyword evidence="7" id="KW-0677">Repeat</keyword>
<dbReference type="PROSITE" id="PS51839">
    <property type="entry name" value="4FE4S_HC3"/>
    <property type="match status" value="1"/>
</dbReference>
<evidence type="ECO:0000256" key="9">
    <source>
        <dbReference type="ARBA" id="ARBA00023004"/>
    </source>
</evidence>
<dbReference type="InterPro" id="IPR004108">
    <property type="entry name" value="Fe_hydrogenase_lsu_C"/>
</dbReference>
<dbReference type="InterPro" id="IPR009016">
    <property type="entry name" value="Fe_hydrogenase"/>
</dbReference>
<evidence type="ECO:0000256" key="3">
    <source>
        <dbReference type="ARBA" id="ARBA00005404"/>
    </source>
</evidence>
<keyword evidence="6" id="KW-0479">Metal-binding</keyword>
<dbReference type="InterPro" id="IPR003149">
    <property type="entry name" value="Fe_hydrogenase_ssu"/>
</dbReference>
<feature type="domain" description="4Fe-4S His(Cys)3-ligated-type" evidence="16">
    <location>
        <begin position="78"/>
        <end position="117"/>
    </location>
</feature>
<dbReference type="SMART" id="SM00902">
    <property type="entry name" value="Fe_hyd_SSU"/>
    <property type="match status" value="1"/>
</dbReference>
<dbReference type="Gene3D" id="4.10.260.20">
    <property type="entry name" value="Iron hydrogenase, small subunit"/>
    <property type="match status" value="1"/>
</dbReference>
<comment type="cofactor">
    <cofactor evidence="1">
        <name>[4Fe-4S] cluster</name>
        <dbReference type="ChEBI" id="CHEBI:49883"/>
    </cofactor>
</comment>
<dbReference type="Pfam" id="PF02256">
    <property type="entry name" value="Fe_hyd_SSU"/>
    <property type="match status" value="1"/>
</dbReference>
<dbReference type="Pfam" id="PF12838">
    <property type="entry name" value="Fer4_7"/>
    <property type="match status" value="1"/>
</dbReference>
<evidence type="ECO:0000256" key="13">
    <source>
        <dbReference type="ARBA" id="ARBA00034078"/>
    </source>
</evidence>
<feature type="domain" description="4Fe-4S ferredoxin-type" evidence="15">
    <location>
        <begin position="180"/>
        <end position="209"/>
    </location>
</feature>
<dbReference type="GO" id="GO:0051537">
    <property type="term" value="F:2 iron, 2 sulfur cluster binding"/>
    <property type="evidence" value="ECO:0007669"/>
    <property type="project" value="UniProtKB-KW"/>
</dbReference>
<comment type="cofactor">
    <cofactor evidence="13">
        <name>[2Fe-2S] cluster</name>
        <dbReference type="ChEBI" id="CHEBI:190135"/>
    </cofactor>
</comment>
<dbReference type="SUPFAM" id="SSF54292">
    <property type="entry name" value="2Fe-2S ferredoxin-like"/>
    <property type="match status" value="1"/>
</dbReference>
<keyword evidence="5" id="KW-0001">2Fe-2S</keyword>
<dbReference type="OrthoDB" id="9805142at2"/>
<evidence type="ECO:0000256" key="5">
    <source>
        <dbReference type="ARBA" id="ARBA00022714"/>
    </source>
</evidence>
<evidence type="ECO:0000259" key="14">
    <source>
        <dbReference type="PROSITE" id="PS51085"/>
    </source>
</evidence>
<sequence length="659" mass="72342">MEKTMKINGKQVSFTDEANLLEVIRKAGIELPTFCYHSELSVYGACRMCLVEDDNGRIMAACSTPPRPGMSIRTHTERLIRQRRVTLELLLANHDRECTTCVKSGNCRLQELANILGIGEIRFGQKNGRLPIDDSSPAIVRDPNKCILCGDCVRMCEEVQGVGVLGFAYRGSNAKVVPPFNKNISEVNCVDCGQCAAVCPTGALTIASHMEKVWSALHDPQKTVVAQIAPAVRVSLGEEFGLKPGTPATGKVVGALKKIGFDKVFDTCFAADVTAIEESCEFLERISKNQRLPQFTSCCPAWVKYVELHYPQYKDNISTCRSPQQMFGSLMKGIYAKAIGTDSENIFVVSIMPCTAKKSEAKREEFFKNGVPDVDAVLTTQELARIIREAGVVFDEVEEMPFDMPLGFATGGGIIFGGSKGVATAVMRVIGKEPDFKTDKDNPNIKTAEIDYNARKIKVATVSGLGNAKKLLEDLRAGNKYYDLIEVMACSGGCIGGGGQPQPNSNDIRKSRKQGLFGHEKLMQLKSPLENPVIKDLYKDNLGEPGSAKAHAMLHTTYTNRKRINESICFFEEQLNTAKKRVVKVCVGTCCYLSGAYDLFSTLKDKLSQEDFKDKVELAATFCFENCTQSPCVMVDDVLIGEATVEKVINEILKQTAVQ</sequence>
<dbReference type="SMART" id="SM00929">
    <property type="entry name" value="NADH-G_4Fe-4S_3"/>
    <property type="match status" value="1"/>
</dbReference>
<dbReference type="Gene3D" id="3.40.30.10">
    <property type="entry name" value="Glutaredoxin"/>
    <property type="match status" value="1"/>
</dbReference>
<dbReference type="NCBIfam" id="TIGR02512">
    <property type="entry name" value="FeFe_hydrog_A"/>
    <property type="match status" value="1"/>
</dbReference>
<evidence type="ECO:0000256" key="2">
    <source>
        <dbReference type="ARBA" id="ARBA00004370"/>
    </source>
</evidence>
<organism evidence="17">
    <name type="scientific">Tepidanaerobacter syntrophicus</name>
    <dbReference type="NCBI Taxonomy" id="224999"/>
    <lineage>
        <taxon>Bacteria</taxon>
        <taxon>Bacillati</taxon>
        <taxon>Bacillota</taxon>
        <taxon>Clostridia</taxon>
        <taxon>Thermosediminibacterales</taxon>
        <taxon>Tepidanaerobacteraceae</taxon>
        <taxon>Tepidanaerobacter</taxon>
    </lineage>
</organism>
<dbReference type="InterPro" id="IPR050340">
    <property type="entry name" value="Cytosolic_Fe-S_CAF"/>
</dbReference>
<evidence type="ECO:0000256" key="6">
    <source>
        <dbReference type="ARBA" id="ARBA00022723"/>
    </source>
</evidence>
<evidence type="ECO:0000256" key="1">
    <source>
        <dbReference type="ARBA" id="ARBA00001966"/>
    </source>
</evidence>
<dbReference type="InterPro" id="IPR017900">
    <property type="entry name" value="4Fe4S_Fe_S_CS"/>
</dbReference>
<dbReference type="Pfam" id="PF13510">
    <property type="entry name" value="Fer2_4"/>
    <property type="match status" value="1"/>
</dbReference>
<reference evidence="17" key="1">
    <citation type="journal article" date="2016" name="Genome Announc.">
        <title>Draft Genome Sequence of the Syntrophic Lactate-Degrading Bacterium Tepidanaerobacter syntrophicus JLT.</title>
        <authorList>
            <person name="Matsuura N."/>
            <person name="Ohashi A."/>
            <person name="Tourlousse D.M."/>
            <person name="Sekiguchi Y."/>
        </authorList>
    </citation>
    <scope>NUCLEOTIDE SEQUENCE [LARGE SCALE GENOMIC DNA]</scope>
    <source>
        <strain evidence="17">JL</strain>
    </source>
</reference>
<protein>
    <submittedName>
        <fullName evidence="17">NADH-quinone oxidoreductase subunit G</fullName>
    </submittedName>
</protein>
<evidence type="ECO:0000256" key="8">
    <source>
        <dbReference type="ARBA" id="ARBA00022967"/>
    </source>
</evidence>
<dbReference type="InterPro" id="IPR017896">
    <property type="entry name" value="4Fe4S_Fe-S-bd"/>
</dbReference>
<dbReference type="GO" id="GO:0005506">
    <property type="term" value="F:iron ion binding"/>
    <property type="evidence" value="ECO:0007669"/>
    <property type="project" value="InterPro"/>
</dbReference>
<dbReference type="RefSeq" id="WP_059033198.1">
    <property type="nucleotide sequence ID" value="NZ_DF977002.1"/>
</dbReference>
<dbReference type="InterPro" id="IPR001041">
    <property type="entry name" value="2Fe-2S_ferredoxin-type"/>
</dbReference>
<dbReference type="PROSITE" id="PS51085">
    <property type="entry name" value="2FE2S_FER_2"/>
    <property type="match status" value="1"/>
</dbReference>
<dbReference type="SUPFAM" id="SSF54862">
    <property type="entry name" value="4Fe-4S ferredoxins"/>
    <property type="match status" value="1"/>
</dbReference>
<dbReference type="FunFam" id="3.30.70.20:FF:000035">
    <property type="entry name" value="Iron hydrogenase 1"/>
    <property type="match status" value="1"/>
</dbReference>
<dbReference type="FunFam" id="3.10.20.740:FF:000004">
    <property type="entry name" value="NADH-quinone oxidoreductase"/>
    <property type="match status" value="1"/>
</dbReference>
<dbReference type="Pfam" id="PF02906">
    <property type="entry name" value="Fe_hyd_lg_C"/>
    <property type="match status" value="1"/>
</dbReference>
<dbReference type="STRING" id="224999.GCA_001485475_01779"/>
<dbReference type="Pfam" id="PF10588">
    <property type="entry name" value="NADH-G_4Fe-4S_3"/>
    <property type="match status" value="1"/>
</dbReference>
<proteinExistence type="inferred from homology"/>
<dbReference type="InterPro" id="IPR000283">
    <property type="entry name" value="NADH_UbQ_OxRdtase_75kDa_su_CS"/>
</dbReference>
<evidence type="ECO:0000256" key="11">
    <source>
        <dbReference type="ARBA" id="ARBA00023027"/>
    </source>
</evidence>
<dbReference type="Proteomes" id="UP000062160">
    <property type="component" value="Unassembled WGS sequence"/>
</dbReference>
<dbReference type="GO" id="GO:0051539">
    <property type="term" value="F:4 iron, 4 sulfur cluster binding"/>
    <property type="evidence" value="ECO:0007669"/>
    <property type="project" value="UniProtKB-KW"/>
</dbReference>
<dbReference type="GO" id="GO:0008901">
    <property type="term" value="F:ferredoxin hydrogenase activity"/>
    <property type="evidence" value="ECO:0007669"/>
    <property type="project" value="InterPro"/>
</dbReference>